<keyword evidence="10" id="KW-1185">Reference proteome</keyword>
<accession>A0A150WXK2</accession>
<gene>
    <name evidence="9" type="ORF">AWW68_18580</name>
</gene>
<dbReference type="InterPro" id="IPR003838">
    <property type="entry name" value="ABC3_permease_C"/>
</dbReference>
<sequence>MLRTMFTIAWRNAIRHKQFAILNILGLTIGITATVIIALYVMNQYSYDNFHSQGDRIYRVNQPMIWGDWNEPFASTGPNLAIALRSDVPEFEEVTRVHTPGEMAVSYRPDTGNPVSFTESKAFVAEQNFFEIFDFKARNGSLETALELPGNVVVTEETATKYFGTEEAIGKTLLVNQGTDVKAFRVTAVLESIPTNSHIQFDMLLSMTSFDDIKRRQHQWIWTTFVTYGLVADGVNIEQLEQKIQSIPPKWAEQEIQNVFGQSYAEYTKDKAWTLELQPLSEVYVYSPPSGNRIGPSGNILYIQIFSAVGGLILLLCSINFMNLSTAKSANRAKEVGIRKVLGSEKRTLIQQFIFESVLYVAVSTVIALVVTEISLDGFNLVANTELSLYEYATNPNAIGLVAAFIIILGVAAGSYPAFYLSSFSPMKVLKGKLSSGFKGSMLRNTLVVVQFTISVALIIATFFVQKQLNYVSNVNLGFNTENILQVHNMEMLTNEQQQTLQDMLVANSAIEQAGISDLIPPNVWNEDKYKAYGPDTEVVTLNRIRSNEEYIDLLDLNFLAGRNFDKTRGTDQRKVILNEEAVRVLGWEYPIDPDNSPIGQHITFPNSNEALFEVIGVVENFNHNSVRYEIGPLLLIHQENDIMWKHSNNYLSVRLNNQIVASKSSLENSLKSIEESVKEVDATIPFEYSFMDQMFEANFRTEQRMGQILNIFTVMALTIACLGLFGLSAFAAEQRKKELGIRKVLGATAQQIISSFTREFSILIIISIVIASPLAYFFTKNWLSNFAYSTPIEVWVFVLVGVASIIIAWLTIGVHSFNAARQNPTEVLRDE</sequence>
<feature type="transmembrane region" description="Helical" evidence="6">
    <location>
        <begin position="442"/>
        <end position="465"/>
    </location>
</feature>
<keyword evidence="2" id="KW-1003">Cell membrane</keyword>
<evidence type="ECO:0008006" key="11">
    <source>
        <dbReference type="Google" id="ProtNLM"/>
    </source>
</evidence>
<dbReference type="RefSeq" id="WP_068225225.1">
    <property type="nucleotide sequence ID" value="NZ_LRPC01000033.1"/>
</dbReference>
<dbReference type="InterPro" id="IPR050250">
    <property type="entry name" value="Macrolide_Exporter_MacB"/>
</dbReference>
<dbReference type="Pfam" id="PF12704">
    <property type="entry name" value="MacB_PCD"/>
    <property type="match status" value="2"/>
</dbReference>
<organism evidence="9 10">
    <name type="scientific">Roseivirga spongicola</name>
    <dbReference type="NCBI Taxonomy" id="333140"/>
    <lineage>
        <taxon>Bacteria</taxon>
        <taxon>Pseudomonadati</taxon>
        <taxon>Bacteroidota</taxon>
        <taxon>Cytophagia</taxon>
        <taxon>Cytophagales</taxon>
        <taxon>Roseivirgaceae</taxon>
        <taxon>Roseivirga</taxon>
    </lineage>
</organism>
<evidence type="ECO:0000256" key="3">
    <source>
        <dbReference type="ARBA" id="ARBA00022692"/>
    </source>
</evidence>
<dbReference type="PANTHER" id="PTHR30572">
    <property type="entry name" value="MEMBRANE COMPONENT OF TRANSPORTER-RELATED"/>
    <property type="match status" value="1"/>
</dbReference>
<feature type="domain" description="MacB-like periplasmic core" evidence="8">
    <location>
        <begin position="21"/>
        <end position="246"/>
    </location>
</feature>
<feature type="transmembrane region" description="Helical" evidence="6">
    <location>
        <begin position="20"/>
        <end position="42"/>
    </location>
</feature>
<evidence type="ECO:0000259" key="8">
    <source>
        <dbReference type="Pfam" id="PF12704"/>
    </source>
</evidence>
<dbReference type="STRING" id="333140.AWW68_18580"/>
<dbReference type="AlphaFoldDB" id="A0A150WXK2"/>
<evidence type="ECO:0000256" key="4">
    <source>
        <dbReference type="ARBA" id="ARBA00022989"/>
    </source>
</evidence>
<keyword evidence="4 6" id="KW-1133">Transmembrane helix</keyword>
<evidence type="ECO:0000313" key="9">
    <source>
        <dbReference type="EMBL" id="KYG71215.1"/>
    </source>
</evidence>
<feature type="transmembrane region" description="Helical" evidence="6">
    <location>
        <begin position="795"/>
        <end position="813"/>
    </location>
</feature>
<reference evidence="9 10" key="1">
    <citation type="submission" date="2016-01" db="EMBL/GenBank/DDBJ databases">
        <title>Genome sequencing of Roseivirga spongicola UST030701-084.</title>
        <authorList>
            <person name="Selvaratnam C."/>
            <person name="Thevarajoo S."/>
            <person name="Goh K.M."/>
            <person name="Ee R."/>
            <person name="Chan K.-G."/>
            <person name="Chong C.S."/>
        </authorList>
    </citation>
    <scope>NUCLEOTIDE SEQUENCE [LARGE SCALE GENOMIC DNA]</scope>
    <source>
        <strain evidence="9 10">UST030701-084</strain>
    </source>
</reference>
<keyword evidence="3 6" id="KW-0812">Transmembrane</keyword>
<feature type="transmembrane region" description="Helical" evidence="6">
    <location>
        <begin position="761"/>
        <end position="780"/>
    </location>
</feature>
<dbReference type="OrthoDB" id="5933722at2"/>
<protein>
    <recommendedName>
        <fullName evidence="11">ABC transporter permease</fullName>
    </recommendedName>
</protein>
<feature type="transmembrane region" description="Helical" evidence="6">
    <location>
        <begin position="709"/>
        <end position="733"/>
    </location>
</feature>
<evidence type="ECO:0000256" key="5">
    <source>
        <dbReference type="ARBA" id="ARBA00023136"/>
    </source>
</evidence>
<name>A0A150WXK2_9BACT</name>
<keyword evidence="5 6" id="KW-0472">Membrane</keyword>
<evidence type="ECO:0000259" key="7">
    <source>
        <dbReference type="Pfam" id="PF02687"/>
    </source>
</evidence>
<evidence type="ECO:0000313" key="10">
    <source>
        <dbReference type="Proteomes" id="UP000075606"/>
    </source>
</evidence>
<feature type="domain" description="MacB-like periplasmic core" evidence="8">
    <location>
        <begin position="453"/>
        <end position="624"/>
    </location>
</feature>
<feature type="domain" description="ABC3 transporter permease C-terminal" evidence="7">
    <location>
        <begin position="309"/>
        <end position="426"/>
    </location>
</feature>
<feature type="transmembrane region" description="Helical" evidence="6">
    <location>
        <begin position="300"/>
        <end position="322"/>
    </location>
</feature>
<evidence type="ECO:0000256" key="6">
    <source>
        <dbReference type="SAM" id="Phobius"/>
    </source>
</evidence>
<dbReference type="Pfam" id="PF02687">
    <property type="entry name" value="FtsX"/>
    <property type="match status" value="2"/>
</dbReference>
<dbReference type="GO" id="GO:0005886">
    <property type="term" value="C:plasma membrane"/>
    <property type="evidence" value="ECO:0007669"/>
    <property type="project" value="UniProtKB-SubCell"/>
</dbReference>
<evidence type="ECO:0000256" key="2">
    <source>
        <dbReference type="ARBA" id="ARBA00022475"/>
    </source>
</evidence>
<comment type="subcellular location">
    <subcellularLocation>
        <location evidence="1">Cell membrane</location>
        <topology evidence="1">Multi-pass membrane protein</topology>
    </subcellularLocation>
</comment>
<dbReference type="EMBL" id="LRPC01000033">
    <property type="protein sequence ID" value="KYG71215.1"/>
    <property type="molecule type" value="Genomic_DNA"/>
</dbReference>
<feature type="domain" description="ABC3 transporter permease C-terminal" evidence="7">
    <location>
        <begin position="711"/>
        <end position="825"/>
    </location>
</feature>
<dbReference type="Proteomes" id="UP000075606">
    <property type="component" value="Unassembled WGS sequence"/>
</dbReference>
<dbReference type="PANTHER" id="PTHR30572:SF18">
    <property type="entry name" value="ABC-TYPE MACROLIDE FAMILY EXPORT SYSTEM PERMEASE COMPONENT 2"/>
    <property type="match status" value="1"/>
</dbReference>
<dbReference type="InterPro" id="IPR025857">
    <property type="entry name" value="MacB_PCD"/>
</dbReference>
<comment type="caution">
    <text evidence="9">The sequence shown here is derived from an EMBL/GenBank/DDBJ whole genome shotgun (WGS) entry which is preliminary data.</text>
</comment>
<proteinExistence type="predicted"/>
<evidence type="ECO:0000256" key="1">
    <source>
        <dbReference type="ARBA" id="ARBA00004651"/>
    </source>
</evidence>
<feature type="transmembrane region" description="Helical" evidence="6">
    <location>
        <begin position="353"/>
        <end position="371"/>
    </location>
</feature>
<dbReference type="GO" id="GO:0022857">
    <property type="term" value="F:transmembrane transporter activity"/>
    <property type="evidence" value="ECO:0007669"/>
    <property type="project" value="TreeGrafter"/>
</dbReference>
<feature type="transmembrane region" description="Helical" evidence="6">
    <location>
        <begin position="398"/>
        <end position="421"/>
    </location>
</feature>